<dbReference type="InterPro" id="IPR014284">
    <property type="entry name" value="RNA_pol_sigma-70_dom"/>
</dbReference>
<dbReference type="Proteomes" id="UP000613030">
    <property type="component" value="Unassembled WGS sequence"/>
</dbReference>
<dbReference type="Gene3D" id="1.10.10.10">
    <property type="entry name" value="Winged helix-like DNA-binding domain superfamily/Winged helix DNA-binding domain"/>
    <property type="match status" value="1"/>
</dbReference>
<dbReference type="InterPro" id="IPR013325">
    <property type="entry name" value="RNA_pol_sigma_r2"/>
</dbReference>
<dbReference type="SUPFAM" id="SSF88946">
    <property type="entry name" value="Sigma2 domain of RNA polymerase sigma factors"/>
    <property type="match status" value="1"/>
</dbReference>
<dbReference type="InterPro" id="IPR013324">
    <property type="entry name" value="RNA_pol_sigma_r3/r4-like"/>
</dbReference>
<evidence type="ECO:0000256" key="3">
    <source>
        <dbReference type="ARBA" id="ARBA00023082"/>
    </source>
</evidence>
<comment type="caution">
    <text evidence="7">The sequence shown here is derived from an EMBL/GenBank/DDBJ whole genome shotgun (WGS) entry which is preliminary data.</text>
</comment>
<sequence>MSHQAMTDDYALVSQVLEGDVQAFRLLIRQHERLVAHMIGRLVKNNEEREELCQDVFLKVHEKLSEFSFQSRLSTWIATIAYRHAINWMRKQKIPMYDLMHEEHAGAFFVESENPETLLSDQDMNAFVLTLVDALPPQYKAILTLYHVEAMSYAEIGQVTNLPEGTVKSYLFRARNLLKEKVKQYIGKEELL</sequence>
<keyword evidence="4" id="KW-0804">Transcription</keyword>
<dbReference type="PANTHER" id="PTHR43133:SF51">
    <property type="entry name" value="RNA POLYMERASE SIGMA FACTOR"/>
    <property type="match status" value="1"/>
</dbReference>
<dbReference type="SUPFAM" id="SSF88659">
    <property type="entry name" value="Sigma3 and sigma4 domains of RNA polymerase sigma factors"/>
    <property type="match status" value="1"/>
</dbReference>
<dbReference type="EMBL" id="JAERRB010000003">
    <property type="protein sequence ID" value="MBL0741784.1"/>
    <property type="molecule type" value="Genomic_DNA"/>
</dbReference>
<proteinExistence type="inferred from homology"/>
<feature type="domain" description="RNA polymerase sigma-70 region 2" evidence="5">
    <location>
        <begin position="27"/>
        <end position="93"/>
    </location>
</feature>
<evidence type="ECO:0000313" key="8">
    <source>
        <dbReference type="Proteomes" id="UP000613030"/>
    </source>
</evidence>
<name>A0ABS1KQY8_9BACT</name>
<protein>
    <submittedName>
        <fullName evidence="7">Sigma-70 family RNA polymerase sigma factor</fullName>
    </submittedName>
</protein>
<evidence type="ECO:0000259" key="5">
    <source>
        <dbReference type="Pfam" id="PF04542"/>
    </source>
</evidence>
<feature type="domain" description="RNA polymerase sigma factor 70 region 4 type 2" evidence="6">
    <location>
        <begin position="129"/>
        <end position="176"/>
    </location>
</feature>
<dbReference type="InterPro" id="IPR036388">
    <property type="entry name" value="WH-like_DNA-bd_sf"/>
</dbReference>
<accession>A0ABS1KQY8</accession>
<dbReference type="PANTHER" id="PTHR43133">
    <property type="entry name" value="RNA POLYMERASE ECF-TYPE SIGMA FACTO"/>
    <property type="match status" value="1"/>
</dbReference>
<keyword evidence="8" id="KW-1185">Reference proteome</keyword>
<evidence type="ECO:0000313" key="7">
    <source>
        <dbReference type="EMBL" id="MBL0741784.1"/>
    </source>
</evidence>
<gene>
    <name evidence="7" type="ORF">JI741_11175</name>
</gene>
<comment type="similarity">
    <text evidence="1">Belongs to the sigma-70 factor family. ECF subfamily.</text>
</comment>
<dbReference type="RefSeq" id="WP_202009286.1">
    <property type="nucleotide sequence ID" value="NZ_JAERRB010000003.1"/>
</dbReference>
<dbReference type="NCBIfam" id="TIGR02937">
    <property type="entry name" value="sigma70-ECF"/>
    <property type="match status" value="1"/>
</dbReference>
<evidence type="ECO:0000259" key="6">
    <source>
        <dbReference type="Pfam" id="PF08281"/>
    </source>
</evidence>
<evidence type="ECO:0000256" key="4">
    <source>
        <dbReference type="ARBA" id="ARBA00023163"/>
    </source>
</evidence>
<dbReference type="InterPro" id="IPR039425">
    <property type="entry name" value="RNA_pol_sigma-70-like"/>
</dbReference>
<keyword evidence="2" id="KW-0805">Transcription regulation</keyword>
<dbReference type="CDD" id="cd06171">
    <property type="entry name" value="Sigma70_r4"/>
    <property type="match status" value="1"/>
</dbReference>
<evidence type="ECO:0000256" key="2">
    <source>
        <dbReference type="ARBA" id="ARBA00023015"/>
    </source>
</evidence>
<organism evidence="7 8">
    <name type="scientific">Chryseolinea lacunae</name>
    <dbReference type="NCBI Taxonomy" id="2801331"/>
    <lineage>
        <taxon>Bacteria</taxon>
        <taxon>Pseudomonadati</taxon>
        <taxon>Bacteroidota</taxon>
        <taxon>Cytophagia</taxon>
        <taxon>Cytophagales</taxon>
        <taxon>Fulvivirgaceae</taxon>
        <taxon>Chryseolinea</taxon>
    </lineage>
</organism>
<dbReference type="Pfam" id="PF08281">
    <property type="entry name" value="Sigma70_r4_2"/>
    <property type="match status" value="1"/>
</dbReference>
<reference evidence="7 8" key="1">
    <citation type="submission" date="2021-01" db="EMBL/GenBank/DDBJ databases">
        <title>Chryseolinea sp. Jin1 Genome sequencing and assembly.</title>
        <authorList>
            <person name="Kim I."/>
        </authorList>
    </citation>
    <scope>NUCLEOTIDE SEQUENCE [LARGE SCALE GENOMIC DNA]</scope>
    <source>
        <strain evidence="7 8">Jin1</strain>
    </source>
</reference>
<keyword evidence="3" id="KW-0731">Sigma factor</keyword>
<dbReference type="InterPro" id="IPR013249">
    <property type="entry name" value="RNA_pol_sigma70_r4_t2"/>
</dbReference>
<dbReference type="Pfam" id="PF04542">
    <property type="entry name" value="Sigma70_r2"/>
    <property type="match status" value="1"/>
</dbReference>
<dbReference type="InterPro" id="IPR007627">
    <property type="entry name" value="RNA_pol_sigma70_r2"/>
</dbReference>
<evidence type="ECO:0000256" key="1">
    <source>
        <dbReference type="ARBA" id="ARBA00010641"/>
    </source>
</evidence>
<dbReference type="Gene3D" id="1.10.1740.10">
    <property type="match status" value="1"/>
</dbReference>